<sequence length="70" mass="8302">MLDGIPRRGRQEMLDGQYERVDPRPHFPKTARPGKGMMMMVMMVMMMMTTTTTMMMIMMMMVIIMMIMRC</sequence>
<protein>
    <submittedName>
        <fullName evidence="2">Uncharacterized protein</fullName>
    </submittedName>
</protein>
<comment type="caution">
    <text evidence="2">The sequence shown here is derived from an EMBL/GenBank/DDBJ whole genome shotgun (WGS) entry which is preliminary data.</text>
</comment>
<dbReference type="Proteomes" id="UP000828390">
    <property type="component" value="Unassembled WGS sequence"/>
</dbReference>
<evidence type="ECO:0000313" key="3">
    <source>
        <dbReference type="Proteomes" id="UP000828390"/>
    </source>
</evidence>
<accession>A0A9D4ELN3</accession>
<keyword evidence="1" id="KW-0812">Transmembrane</keyword>
<keyword evidence="1" id="KW-0472">Membrane</keyword>
<dbReference type="AlphaFoldDB" id="A0A9D4ELN3"/>
<evidence type="ECO:0000313" key="2">
    <source>
        <dbReference type="EMBL" id="KAH3781664.1"/>
    </source>
</evidence>
<organism evidence="2 3">
    <name type="scientific">Dreissena polymorpha</name>
    <name type="common">Zebra mussel</name>
    <name type="synonym">Mytilus polymorpha</name>
    <dbReference type="NCBI Taxonomy" id="45954"/>
    <lineage>
        <taxon>Eukaryota</taxon>
        <taxon>Metazoa</taxon>
        <taxon>Spiralia</taxon>
        <taxon>Lophotrochozoa</taxon>
        <taxon>Mollusca</taxon>
        <taxon>Bivalvia</taxon>
        <taxon>Autobranchia</taxon>
        <taxon>Heteroconchia</taxon>
        <taxon>Euheterodonta</taxon>
        <taxon>Imparidentia</taxon>
        <taxon>Neoheterodontei</taxon>
        <taxon>Myida</taxon>
        <taxon>Dreissenoidea</taxon>
        <taxon>Dreissenidae</taxon>
        <taxon>Dreissena</taxon>
    </lineage>
</organism>
<keyword evidence="3" id="KW-1185">Reference proteome</keyword>
<reference evidence="2" key="1">
    <citation type="journal article" date="2019" name="bioRxiv">
        <title>The Genome of the Zebra Mussel, Dreissena polymorpha: A Resource for Invasive Species Research.</title>
        <authorList>
            <person name="McCartney M.A."/>
            <person name="Auch B."/>
            <person name="Kono T."/>
            <person name="Mallez S."/>
            <person name="Zhang Y."/>
            <person name="Obille A."/>
            <person name="Becker A."/>
            <person name="Abrahante J.E."/>
            <person name="Garbe J."/>
            <person name="Badalamenti J.P."/>
            <person name="Herman A."/>
            <person name="Mangelson H."/>
            <person name="Liachko I."/>
            <person name="Sullivan S."/>
            <person name="Sone E.D."/>
            <person name="Koren S."/>
            <person name="Silverstein K.A.T."/>
            <person name="Beckman K.B."/>
            <person name="Gohl D.M."/>
        </authorList>
    </citation>
    <scope>NUCLEOTIDE SEQUENCE</scope>
    <source>
        <strain evidence="2">Duluth1</strain>
        <tissue evidence="2">Whole animal</tissue>
    </source>
</reference>
<keyword evidence="1" id="KW-1133">Transmembrane helix</keyword>
<dbReference type="EMBL" id="JAIWYP010000008">
    <property type="protein sequence ID" value="KAH3781664.1"/>
    <property type="molecule type" value="Genomic_DNA"/>
</dbReference>
<feature type="transmembrane region" description="Helical" evidence="1">
    <location>
        <begin position="39"/>
        <end position="68"/>
    </location>
</feature>
<gene>
    <name evidence="2" type="ORF">DPMN_159565</name>
</gene>
<reference evidence="2" key="2">
    <citation type="submission" date="2020-11" db="EMBL/GenBank/DDBJ databases">
        <authorList>
            <person name="McCartney M.A."/>
            <person name="Auch B."/>
            <person name="Kono T."/>
            <person name="Mallez S."/>
            <person name="Becker A."/>
            <person name="Gohl D.M."/>
            <person name="Silverstein K.A.T."/>
            <person name="Koren S."/>
            <person name="Bechman K.B."/>
            <person name="Herman A."/>
            <person name="Abrahante J.E."/>
            <person name="Garbe J."/>
        </authorList>
    </citation>
    <scope>NUCLEOTIDE SEQUENCE</scope>
    <source>
        <strain evidence="2">Duluth1</strain>
        <tissue evidence="2">Whole animal</tissue>
    </source>
</reference>
<name>A0A9D4ELN3_DREPO</name>
<proteinExistence type="predicted"/>
<evidence type="ECO:0000256" key="1">
    <source>
        <dbReference type="SAM" id="Phobius"/>
    </source>
</evidence>